<dbReference type="AlphaFoldDB" id="A0A1E1XNB8"/>
<dbReference type="Pfam" id="PF10545">
    <property type="entry name" value="MADF_DNA_bdg"/>
    <property type="match status" value="1"/>
</dbReference>
<dbReference type="PROSITE" id="PS51029">
    <property type="entry name" value="MADF"/>
    <property type="match status" value="1"/>
</dbReference>
<dbReference type="PANTHER" id="PTHR12243:SF69">
    <property type="entry name" value="SI:CH73-59F11.3"/>
    <property type="match status" value="1"/>
</dbReference>
<dbReference type="InterPro" id="IPR039353">
    <property type="entry name" value="TF_Adf1"/>
</dbReference>
<dbReference type="GO" id="GO:0005634">
    <property type="term" value="C:nucleus"/>
    <property type="evidence" value="ECO:0007669"/>
    <property type="project" value="TreeGrafter"/>
</dbReference>
<feature type="compositionally biased region" description="Acidic residues" evidence="1">
    <location>
        <begin position="188"/>
        <end position="203"/>
    </location>
</feature>
<dbReference type="EMBL" id="GFAA01002680">
    <property type="protein sequence ID" value="JAU00755.1"/>
    <property type="molecule type" value="mRNA"/>
</dbReference>
<feature type="domain" description="MADF" evidence="2">
    <location>
        <begin position="7"/>
        <end position="100"/>
    </location>
</feature>
<feature type="compositionally biased region" description="Polar residues" evidence="1">
    <location>
        <begin position="265"/>
        <end position="281"/>
    </location>
</feature>
<dbReference type="PANTHER" id="PTHR12243">
    <property type="entry name" value="MADF DOMAIN TRANSCRIPTION FACTOR"/>
    <property type="match status" value="1"/>
</dbReference>
<dbReference type="SMART" id="SM00595">
    <property type="entry name" value="MADF"/>
    <property type="match status" value="1"/>
</dbReference>
<protein>
    <submittedName>
        <fullName evidence="3">Putative alcohol dehydrogenase transcription factor myb/sant-like protein</fullName>
    </submittedName>
</protein>
<reference evidence="3" key="2">
    <citation type="journal article" date="2017" name="Front. Cell. Infect. Microbiol.">
        <title>Analysis of the Salivary Gland Transcriptome of Unfed and Partially Fed Amblyomma sculptum Ticks and Descriptive Proteome of the Saliva.</title>
        <authorList>
            <person name="Esteves E."/>
            <person name="Maruyama S.R."/>
            <person name="Kawahara R."/>
            <person name="Fujita A."/>
            <person name="Martins L.A."/>
            <person name="Righi A.A."/>
            <person name="Costa F.B."/>
            <person name="Palmisano G."/>
            <person name="Labruna M.B."/>
            <person name="Sa-Nunes A."/>
            <person name="Ribeiro J.M.C."/>
            <person name="Fogaca A.C."/>
        </authorList>
    </citation>
    <scope>NUCLEOTIDE SEQUENCE</scope>
</reference>
<name>A0A1E1XNB8_AMBSC</name>
<proteinExistence type="evidence at transcript level"/>
<sequence length="350" mass="38793">MSFPVAEFVDAVRQHRFLFDRNEPEFKNVAKKEAMWEAIGQQFGISGCKAMNKFRNMRDKYFKVRKQEMMERRICTPRFRKPVKTWAFYHMMRQVLERKHHTPAGAAQGTEGSEDAGKSNENAMAELGIDPSWVTAANGVEVYDPELASVNLETTLRLENGTMVSIKQEPPEEMETTVSEHEASMVSGDEEEPAVDSEHEDEATLASLERSITWARALFYKRRKEFKGAVDSLERGRPVTSPSTPAEASRPELCLISETGPCYDAQTQTSMPPSQEPQQAGASGVAEPVPSHSPAPTTSPTLCAVPAATEDGLEHFGLFVAQRLRMADSVVQARVMSAILKLVVDIPSAS</sequence>
<dbReference type="GO" id="GO:0006357">
    <property type="term" value="P:regulation of transcription by RNA polymerase II"/>
    <property type="evidence" value="ECO:0007669"/>
    <property type="project" value="TreeGrafter"/>
</dbReference>
<dbReference type="GO" id="GO:0005667">
    <property type="term" value="C:transcription regulator complex"/>
    <property type="evidence" value="ECO:0007669"/>
    <property type="project" value="TreeGrafter"/>
</dbReference>
<accession>A0A1E1XNB8</accession>
<evidence type="ECO:0000313" key="3">
    <source>
        <dbReference type="EMBL" id="JAU00755.1"/>
    </source>
</evidence>
<organism evidence="3">
    <name type="scientific">Amblyomma sculptum</name>
    <name type="common">Tick</name>
    <dbReference type="NCBI Taxonomy" id="1581419"/>
    <lineage>
        <taxon>Eukaryota</taxon>
        <taxon>Metazoa</taxon>
        <taxon>Ecdysozoa</taxon>
        <taxon>Arthropoda</taxon>
        <taxon>Chelicerata</taxon>
        <taxon>Arachnida</taxon>
        <taxon>Acari</taxon>
        <taxon>Parasitiformes</taxon>
        <taxon>Ixodida</taxon>
        <taxon>Ixodoidea</taxon>
        <taxon>Ixodidae</taxon>
        <taxon>Amblyomminae</taxon>
        <taxon>Amblyomma</taxon>
    </lineage>
</organism>
<reference evidence="3" key="1">
    <citation type="submission" date="2016-09" db="EMBL/GenBank/DDBJ databases">
        <authorList>
            <person name="Capua I."/>
            <person name="De Benedictis P."/>
            <person name="Joannis T."/>
            <person name="Lombin L.H."/>
            <person name="Cattoli G."/>
        </authorList>
    </citation>
    <scope>NUCLEOTIDE SEQUENCE</scope>
</reference>
<feature type="region of interest" description="Disordered" evidence="1">
    <location>
        <begin position="169"/>
        <end position="204"/>
    </location>
</feature>
<evidence type="ECO:0000256" key="1">
    <source>
        <dbReference type="SAM" id="MobiDB-lite"/>
    </source>
</evidence>
<feature type="compositionally biased region" description="Low complexity" evidence="1">
    <location>
        <begin position="288"/>
        <end position="301"/>
    </location>
</feature>
<feature type="region of interest" description="Disordered" evidence="1">
    <location>
        <begin position="230"/>
        <end position="302"/>
    </location>
</feature>
<evidence type="ECO:0000259" key="2">
    <source>
        <dbReference type="PROSITE" id="PS51029"/>
    </source>
</evidence>
<dbReference type="InterPro" id="IPR006578">
    <property type="entry name" value="MADF-dom"/>
</dbReference>